<evidence type="ECO:0000256" key="5">
    <source>
        <dbReference type="ARBA" id="ARBA00019827"/>
    </source>
</evidence>
<evidence type="ECO:0000313" key="11">
    <source>
        <dbReference type="EMBL" id="KAF2486446.1"/>
    </source>
</evidence>
<keyword evidence="12" id="KW-1185">Reference proteome</keyword>
<evidence type="ECO:0000313" key="12">
    <source>
        <dbReference type="Proteomes" id="UP000799767"/>
    </source>
</evidence>
<dbReference type="GeneID" id="54477587"/>
<dbReference type="EMBL" id="MU001632">
    <property type="protein sequence ID" value="KAF2486446.1"/>
    <property type="molecule type" value="Genomic_DNA"/>
</dbReference>
<sequence>MAARTAAPRVHPSRQDQVPVERRRKRKRPEEHAGTKSFKKAHATNDLKSEIRSLKRLLQRRDSMPATVRVEKERALQTAEHALQKVERAKKRSEMIGRYHKIRFFERQKATRRLKRAKKALRACEDGDERRDELARAVDDAEVEINYAIYYPLEQHYVSLFPRKKQKDGDGAEEEEDEVEDGKEDVERQGDAEMWQMVRQCMAAGTLDDLRNGRLTQGDSSNSTSTLPDPAQASVTRPAEISGATTGRREIDGEDDADSDGGFFE</sequence>
<dbReference type="InterPro" id="IPR050786">
    <property type="entry name" value="EFG1_rRNA-proc"/>
</dbReference>
<evidence type="ECO:0000256" key="10">
    <source>
        <dbReference type="SAM" id="MobiDB-lite"/>
    </source>
</evidence>
<keyword evidence="7 9" id="KW-0175">Coiled coil</keyword>
<feature type="coiled-coil region" evidence="9">
    <location>
        <begin position="69"/>
        <end position="144"/>
    </location>
</feature>
<dbReference type="AlphaFoldDB" id="A0A6A6Q3C1"/>
<feature type="region of interest" description="Disordered" evidence="10">
    <location>
        <begin position="164"/>
        <end position="197"/>
    </location>
</feature>
<proteinExistence type="inferred from homology"/>
<keyword evidence="6" id="KW-0698">rRNA processing</keyword>
<dbReference type="PANTHER" id="PTHR33911">
    <property type="entry name" value="RRNA-PROCESSING PROTEIN EFG1"/>
    <property type="match status" value="1"/>
</dbReference>
<evidence type="ECO:0000256" key="8">
    <source>
        <dbReference type="ARBA" id="ARBA00023242"/>
    </source>
</evidence>
<protein>
    <recommendedName>
        <fullName evidence="4">rRNA-processing protein EFG1</fullName>
    </recommendedName>
    <alternativeName>
        <fullName evidence="5">rRNA-processing protein efg1</fullName>
    </alternativeName>
</protein>
<feature type="compositionally biased region" description="Polar residues" evidence="10">
    <location>
        <begin position="214"/>
        <end position="227"/>
    </location>
</feature>
<dbReference type="OrthoDB" id="47732at2759"/>
<feature type="region of interest" description="Disordered" evidence="10">
    <location>
        <begin position="209"/>
        <end position="265"/>
    </location>
</feature>
<reference evidence="11" key="1">
    <citation type="journal article" date="2020" name="Stud. Mycol.">
        <title>101 Dothideomycetes genomes: a test case for predicting lifestyles and emergence of pathogens.</title>
        <authorList>
            <person name="Haridas S."/>
            <person name="Albert R."/>
            <person name="Binder M."/>
            <person name="Bloem J."/>
            <person name="Labutti K."/>
            <person name="Salamov A."/>
            <person name="Andreopoulos B."/>
            <person name="Baker S."/>
            <person name="Barry K."/>
            <person name="Bills G."/>
            <person name="Bluhm B."/>
            <person name="Cannon C."/>
            <person name="Castanera R."/>
            <person name="Culley D."/>
            <person name="Daum C."/>
            <person name="Ezra D."/>
            <person name="Gonzalez J."/>
            <person name="Henrissat B."/>
            <person name="Kuo A."/>
            <person name="Liang C."/>
            <person name="Lipzen A."/>
            <person name="Lutzoni F."/>
            <person name="Magnuson J."/>
            <person name="Mondo S."/>
            <person name="Nolan M."/>
            <person name="Ohm R."/>
            <person name="Pangilinan J."/>
            <person name="Park H.-J."/>
            <person name="Ramirez L."/>
            <person name="Alfaro M."/>
            <person name="Sun H."/>
            <person name="Tritt A."/>
            <person name="Yoshinaga Y."/>
            <person name="Zwiers L.-H."/>
            <person name="Turgeon B."/>
            <person name="Goodwin S."/>
            <person name="Spatafora J."/>
            <person name="Crous P."/>
            <person name="Grigoriev I."/>
        </authorList>
    </citation>
    <scope>NUCLEOTIDE SEQUENCE</scope>
    <source>
        <strain evidence="11">CBS 113389</strain>
    </source>
</reference>
<feature type="compositionally biased region" description="Acidic residues" evidence="10">
    <location>
        <begin position="171"/>
        <end position="184"/>
    </location>
</feature>
<dbReference type="InterPro" id="IPR019310">
    <property type="entry name" value="Efg1"/>
</dbReference>
<evidence type="ECO:0000256" key="1">
    <source>
        <dbReference type="ARBA" id="ARBA00002773"/>
    </source>
</evidence>
<gene>
    <name evidence="11" type="ORF">BDY17DRAFT_321235</name>
</gene>
<dbReference type="GO" id="GO:0005730">
    <property type="term" value="C:nucleolus"/>
    <property type="evidence" value="ECO:0007669"/>
    <property type="project" value="UniProtKB-SubCell"/>
</dbReference>
<dbReference type="PANTHER" id="PTHR33911:SF1">
    <property type="entry name" value="RRNA-PROCESSING PROTEIN EFG1"/>
    <property type="match status" value="1"/>
</dbReference>
<comment type="similarity">
    <text evidence="3">Belongs to the EFG1 family.</text>
</comment>
<evidence type="ECO:0000256" key="2">
    <source>
        <dbReference type="ARBA" id="ARBA00004604"/>
    </source>
</evidence>
<comment type="function">
    <text evidence="1">Involved in rRNA processing.</text>
</comment>
<evidence type="ECO:0000256" key="9">
    <source>
        <dbReference type="SAM" id="Coils"/>
    </source>
</evidence>
<feature type="region of interest" description="Disordered" evidence="10">
    <location>
        <begin position="1"/>
        <end position="47"/>
    </location>
</feature>
<evidence type="ECO:0000256" key="3">
    <source>
        <dbReference type="ARBA" id="ARBA00006916"/>
    </source>
</evidence>
<dbReference type="Proteomes" id="UP000799767">
    <property type="component" value="Unassembled WGS sequence"/>
</dbReference>
<accession>A0A6A6Q3C1</accession>
<name>A0A6A6Q3C1_9PEZI</name>
<organism evidence="11 12">
    <name type="scientific">Neohortaea acidophila</name>
    <dbReference type="NCBI Taxonomy" id="245834"/>
    <lineage>
        <taxon>Eukaryota</taxon>
        <taxon>Fungi</taxon>
        <taxon>Dikarya</taxon>
        <taxon>Ascomycota</taxon>
        <taxon>Pezizomycotina</taxon>
        <taxon>Dothideomycetes</taxon>
        <taxon>Dothideomycetidae</taxon>
        <taxon>Mycosphaerellales</taxon>
        <taxon>Teratosphaeriaceae</taxon>
        <taxon>Neohortaea</taxon>
    </lineage>
</organism>
<dbReference type="GO" id="GO:0030688">
    <property type="term" value="C:preribosome, small subunit precursor"/>
    <property type="evidence" value="ECO:0007669"/>
    <property type="project" value="TreeGrafter"/>
</dbReference>
<comment type="subcellular location">
    <subcellularLocation>
        <location evidence="2">Nucleus</location>
        <location evidence="2">Nucleolus</location>
    </subcellularLocation>
</comment>
<keyword evidence="8" id="KW-0539">Nucleus</keyword>
<evidence type="ECO:0000256" key="6">
    <source>
        <dbReference type="ARBA" id="ARBA00022552"/>
    </source>
</evidence>
<dbReference type="Pfam" id="PF10153">
    <property type="entry name" value="Efg1"/>
    <property type="match status" value="1"/>
</dbReference>
<dbReference type="RefSeq" id="XP_033593015.1">
    <property type="nucleotide sequence ID" value="XM_033736585.1"/>
</dbReference>
<evidence type="ECO:0000256" key="7">
    <source>
        <dbReference type="ARBA" id="ARBA00023054"/>
    </source>
</evidence>
<dbReference type="GO" id="GO:0000462">
    <property type="term" value="P:maturation of SSU-rRNA from tricistronic rRNA transcript (SSU-rRNA, 5.8S rRNA, LSU-rRNA)"/>
    <property type="evidence" value="ECO:0007669"/>
    <property type="project" value="TreeGrafter"/>
</dbReference>
<evidence type="ECO:0000256" key="4">
    <source>
        <dbReference type="ARBA" id="ARBA00018689"/>
    </source>
</evidence>